<comment type="similarity">
    <text evidence="1">Belongs to the band 7/mec-2 family. Flotillin subfamily.</text>
</comment>
<proteinExistence type="inferred from homology"/>
<dbReference type="Proteomes" id="UP000653454">
    <property type="component" value="Unassembled WGS sequence"/>
</dbReference>
<evidence type="ECO:0000313" key="3">
    <source>
        <dbReference type="EMBL" id="CAG9138671.1"/>
    </source>
</evidence>
<dbReference type="GO" id="GO:0002020">
    <property type="term" value="F:protease binding"/>
    <property type="evidence" value="ECO:0007669"/>
    <property type="project" value="TreeGrafter"/>
</dbReference>
<evidence type="ECO:0000313" key="4">
    <source>
        <dbReference type="Proteomes" id="UP000653454"/>
    </source>
</evidence>
<name>A0A8S4GFW3_PLUXY</name>
<dbReference type="GO" id="GO:0045807">
    <property type="term" value="P:positive regulation of endocytosis"/>
    <property type="evidence" value="ECO:0007669"/>
    <property type="project" value="TreeGrafter"/>
</dbReference>
<reference evidence="3" key="1">
    <citation type="submission" date="2020-11" db="EMBL/GenBank/DDBJ databases">
        <authorList>
            <person name="Whiteford S."/>
        </authorList>
    </citation>
    <scope>NUCLEOTIDE SEQUENCE</scope>
</reference>
<evidence type="ECO:0000259" key="2">
    <source>
        <dbReference type="Pfam" id="PF15975"/>
    </source>
</evidence>
<dbReference type="GO" id="GO:0070528">
    <property type="term" value="P:protein kinase C signaling"/>
    <property type="evidence" value="ECO:0007669"/>
    <property type="project" value="TreeGrafter"/>
</dbReference>
<sequence>MAYELQAAKTKQRIKEEQMQIAVVERTQEIAVQKWEVQRREKELEATVRRPAEAEKFRLEKLAEAHRLKTVLEAEAEAEAVRVRGEAEAYAIKAKAVADAEQMSKKAEAWKEYGSAAMVDMMLDTLPKVAAEVAAPLSQARKVTMVSCGGGEVGAAKLTGEVMGIVTCMSQLVRDVTGVDVSKGMRTL</sequence>
<keyword evidence="4" id="KW-1185">Reference proteome</keyword>
<evidence type="ECO:0000256" key="1">
    <source>
        <dbReference type="RuleBase" id="RU366054"/>
    </source>
</evidence>
<accession>A0A8S4GFW3</accession>
<dbReference type="GO" id="GO:1901890">
    <property type="term" value="P:positive regulation of cell junction assembly"/>
    <property type="evidence" value="ECO:0007669"/>
    <property type="project" value="TreeGrafter"/>
</dbReference>
<dbReference type="InterPro" id="IPR031905">
    <property type="entry name" value="Flotillin_C"/>
</dbReference>
<protein>
    <submittedName>
        <fullName evidence="3">(diamondback moth) hypothetical protein</fullName>
    </submittedName>
</protein>
<comment type="caution">
    <text evidence="3">The sequence shown here is derived from an EMBL/GenBank/DDBJ whole genome shotgun (WGS) entry which is preliminary data.</text>
</comment>
<dbReference type="GO" id="GO:0016600">
    <property type="term" value="C:flotillin complex"/>
    <property type="evidence" value="ECO:0007669"/>
    <property type="project" value="TreeGrafter"/>
</dbReference>
<feature type="domain" description="Flotillin C-terminal" evidence="2">
    <location>
        <begin position="75"/>
        <end position="182"/>
    </location>
</feature>
<dbReference type="InterPro" id="IPR027705">
    <property type="entry name" value="Flotillin_fam"/>
</dbReference>
<dbReference type="GO" id="GO:0072659">
    <property type="term" value="P:protein localization to plasma membrane"/>
    <property type="evidence" value="ECO:0007669"/>
    <property type="project" value="TreeGrafter"/>
</dbReference>
<gene>
    <name evidence="3" type="ORF">PLXY2_LOCUS16923</name>
</gene>
<dbReference type="Pfam" id="PF15975">
    <property type="entry name" value="Flot"/>
    <property type="match status" value="1"/>
</dbReference>
<dbReference type="PANTHER" id="PTHR13806">
    <property type="entry name" value="FLOTILLIN-RELATED"/>
    <property type="match status" value="1"/>
</dbReference>
<dbReference type="AlphaFoldDB" id="A0A8S4GFW3"/>
<organism evidence="3 4">
    <name type="scientific">Plutella xylostella</name>
    <name type="common">Diamondback moth</name>
    <name type="synonym">Plutella maculipennis</name>
    <dbReference type="NCBI Taxonomy" id="51655"/>
    <lineage>
        <taxon>Eukaryota</taxon>
        <taxon>Metazoa</taxon>
        <taxon>Ecdysozoa</taxon>
        <taxon>Arthropoda</taxon>
        <taxon>Hexapoda</taxon>
        <taxon>Insecta</taxon>
        <taxon>Pterygota</taxon>
        <taxon>Neoptera</taxon>
        <taxon>Endopterygota</taxon>
        <taxon>Lepidoptera</taxon>
        <taxon>Glossata</taxon>
        <taxon>Ditrysia</taxon>
        <taxon>Yponomeutoidea</taxon>
        <taxon>Plutellidae</taxon>
        <taxon>Plutella</taxon>
    </lineage>
</organism>
<dbReference type="EMBL" id="CAJHNJ030000714">
    <property type="protein sequence ID" value="CAG9138671.1"/>
    <property type="molecule type" value="Genomic_DNA"/>
</dbReference>
<dbReference type="PANTHER" id="PTHR13806:SF46">
    <property type="entry name" value="FLOTILLIN-1-RELATED"/>
    <property type="match status" value="1"/>
</dbReference>
<dbReference type="GO" id="GO:0031410">
    <property type="term" value="C:cytoplasmic vesicle"/>
    <property type="evidence" value="ECO:0007669"/>
    <property type="project" value="TreeGrafter"/>
</dbReference>
<dbReference type="GO" id="GO:2000049">
    <property type="term" value="P:positive regulation of cell-cell adhesion mediated by cadherin"/>
    <property type="evidence" value="ECO:0007669"/>
    <property type="project" value="TreeGrafter"/>
</dbReference>
<dbReference type="GO" id="GO:0002090">
    <property type="term" value="P:regulation of receptor internalization"/>
    <property type="evidence" value="ECO:0007669"/>
    <property type="project" value="TreeGrafter"/>
</dbReference>